<feature type="transmembrane region" description="Helical" evidence="5">
    <location>
        <begin position="87"/>
        <end position="104"/>
    </location>
</feature>
<dbReference type="AlphaFoldDB" id="A0A6C0F784"/>
<accession>A0A6C0F784</accession>
<evidence type="ECO:0000256" key="5">
    <source>
        <dbReference type="SAM" id="Phobius"/>
    </source>
</evidence>
<comment type="subcellular location">
    <subcellularLocation>
        <location evidence="1">Membrane</location>
        <topology evidence="1">Multi-pass membrane protein</topology>
    </subcellularLocation>
</comment>
<evidence type="ECO:0000313" key="7">
    <source>
        <dbReference type="EMBL" id="QHT37676.1"/>
    </source>
</evidence>
<feature type="transmembrane region" description="Helical" evidence="5">
    <location>
        <begin position="29"/>
        <end position="51"/>
    </location>
</feature>
<evidence type="ECO:0000256" key="4">
    <source>
        <dbReference type="ARBA" id="ARBA00023136"/>
    </source>
</evidence>
<keyword evidence="3 5" id="KW-1133">Transmembrane helix</keyword>
<evidence type="ECO:0000259" key="6">
    <source>
        <dbReference type="PROSITE" id="PS50922"/>
    </source>
</evidence>
<sequence>MMNIFLPLPSVFFYYYLNKELNKYQEKKIANNSTSLFHASTSIIIAYASIYLNFDNYLLYINTSGYLLYDIYYIIKINKFDILQIMYIYHHIVLLSYIILPYDIHYWREILLFSELSNIPNKLVYYSLKNDKKKGIKRSNVTNILLKFQLLVYFILRIFFIGYYGIKELNNDKVDYIKLPIYMVSVLYLFGVVWFVAMFKQNIKK</sequence>
<feature type="transmembrane region" description="Helical" evidence="5">
    <location>
        <begin position="181"/>
        <end position="199"/>
    </location>
</feature>
<reference evidence="7" key="1">
    <citation type="journal article" date="2020" name="Nature">
        <title>Giant virus diversity and host interactions through global metagenomics.</title>
        <authorList>
            <person name="Schulz F."/>
            <person name="Roux S."/>
            <person name="Paez-Espino D."/>
            <person name="Jungbluth S."/>
            <person name="Walsh D.A."/>
            <person name="Denef V.J."/>
            <person name="McMahon K.D."/>
            <person name="Konstantinidis K.T."/>
            <person name="Eloe-Fadrosh E.A."/>
            <person name="Kyrpides N.C."/>
            <person name="Woyke T."/>
        </authorList>
    </citation>
    <scope>NUCLEOTIDE SEQUENCE</scope>
    <source>
        <strain evidence="7">GVMAG-S-ERX555997-44</strain>
    </source>
</reference>
<organism evidence="7">
    <name type="scientific">viral metagenome</name>
    <dbReference type="NCBI Taxonomy" id="1070528"/>
    <lineage>
        <taxon>unclassified sequences</taxon>
        <taxon>metagenomes</taxon>
        <taxon>organismal metagenomes</taxon>
    </lineage>
</organism>
<keyword evidence="4 5" id="KW-0472">Membrane</keyword>
<keyword evidence="2 5" id="KW-0812">Transmembrane</keyword>
<feature type="domain" description="TLC" evidence="6">
    <location>
        <begin position="11"/>
        <end position="205"/>
    </location>
</feature>
<proteinExistence type="predicted"/>
<feature type="transmembrane region" description="Helical" evidence="5">
    <location>
        <begin position="148"/>
        <end position="166"/>
    </location>
</feature>
<dbReference type="PROSITE" id="PS50922">
    <property type="entry name" value="TLC"/>
    <property type="match status" value="1"/>
</dbReference>
<evidence type="ECO:0000256" key="3">
    <source>
        <dbReference type="ARBA" id="ARBA00022989"/>
    </source>
</evidence>
<dbReference type="EMBL" id="MN738804">
    <property type="protein sequence ID" value="QHT37676.1"/>
    <property type="molecule type" value="Genomic_DNA"/>
</dbReference>
<evidence type="ECO:0000256" key="2">
    <source>
        <dbReference type="ARBA" id="ARBA00022692"/>
    </source>
</evidence>
<name>A0A6C0F784_9ZZZZ</name>
<dbReference type="GO" id="GO:0016020">
    <property type="term" value="C:membrane"/>
    <property type="evidence" value="ECO:0007669"/>
    <property type="project" value="UniProtKB-SubCell"/>
</dbReference>
<dbReference type="InterPro" id="IPR006634">
    <property type="entry name" value="TLC-dom"/>
</dbReference>
<evidence type="ECO:0000256" key="1">
    <source>
        <dbReference type="ARBA" id="ARBA00004141"/>
    </source>
</evidence>
<protein>
    <recommendedName>
        <fullName evidence="6">TLC domain-containing protein</fullName>
    </recommendedName>
</protein>